<dbReference type="PANTHER" id="PTHR31793:SF27">
    <property type="entry name" value="NOVEL THIOESTERASE SUPERFAMILY DOMAIN AND SAPOSIN A-TYPE DOMAIN CONTAINING PROTEIN (0610012H03RIK)"/>
    <property type="match status" value="1"/>
</dbReference>
<dbReference type="RefSeq" id="WP_097440971.1">
    <property type="nucleotide sequence ID" value="NZ_KZ300477.1"/>
</dbReference>
<dbReference type="Proteomes" id="UP000219559">
    <property type="component" value="Unassembled WGS sequence"/>
</dbReference>
<keyword evidence="2" id="KW-0378">Hydrolase</keyword>
<accession>A0A2A4G544</accession>
<dbReference type="Gene3D" id="3.10.129.10">
    <property type="entry name" value="Hotdog Thioesterase"/>
    <property type="match status" value="1"/>
</dbReference>
<dbReference type="SUPFAM" id="SSF54637">
    <property type="entry name" value="Thioesterase/thiol ester dehydrase-isomerase"/>
    <property type="match status" value="1"/>
</dbReference>
<dbReference type="Pfam" id="PF13279">
    <property type="entry name" value="4HBT_2"/>
    <property type="match status" value="1"/>
</dbReference>
<dbReference type="CDD" id="cd00586">
    <property type="entry name" value="4HBT"/>
    <property type="match status" value="1"/>
</dbReference>
<comment type="caution">
    <text evidence="3">The sequence shown here is derived from an EMBL/GenBank/DDBJ whole genome shotgun (WGS) entry which is preliminary data.</text>
</comment>
<organism evidence="3 4">
    <name type="scientific">Sediminicola luteus</name>
    <dbReference type="NCBI Taxonomy" id="319238"/>
    <lineage>
        <taxon>Bacteria</taxon>
        <taxon>Pseudomonadati</taxon>
        <taxon>Bacteroidota</taxon>
        <taxon>Flavobacteriia</taxon>
        <taxon>Flavobacteriales</taxon>
        <taxon>Flavobacteriaceae</taxon>
        <taxon>Sediminicola</taxon>
    </lineage>
</organism>
<dbReference type="AlphaFoldDB" id="A0A2A4G544"/>
<evidence type="ECO:0000256" key="1">
    <source>
        <dbReference type="ARBA" id="ARBA00005953"/>
    </source>
</evidence>
<gene>
    <name evidence="3" type="ORF">B7P33_16415</name>
</gene>
<dbReference type="GO" id="GO:0047617">
    <property type="term" value="F:fatty acyl-CoA hydrolase activity"/>
    <property type="evidence" value="ECO:0007669"/>
    <property type="project" value="TreeGrafter"/>
</dbReference>
<dbReference type="InterPro" id="IPR029069">
    <property type="entry name" value="HotDog_dom_sf"/>
</dbReference>
<sequence length="159" mass="18784">MYVKEFEVRWSDLDANRHLANSAYTNFMSHARLSFLLEMGFSQNVMSEYNIGPVAFYEHTYYFKEVFPGKPIRVSVEVKGLSEDCMFFEFHHNFYDYKGRNLAHCEMMGAWIDLKARELTGLPEPLLKSFMDLEKSEDFRILTKADTRKHFKKPQNLEG</sequence>
<reference evidence="3 4" key="1">
    <citation type="submission" date="2017-04" db="EMBL/GenBank/DDBJ databases">
        <title>A new member of the family Flavobacteriaceae isolated from ascidians.</title>
        <authorList>
            <person name="Chen L."/>
        </authorList>
    </citation>
    <scope>NUCLEOTIDE SEQUENCE [LARGE SCALE GENOMIC DNA]</scope>
    <source>
        <strain evidence="3 4">HQA918</strain>
    </source>
</reference>
<dbReference type="InterPro" id="IPR050563">
    <property type="entry name" value="4-hydroxybenzoyl-CoA_TE"/>
</dbReference>
<dbReference type="OrthoDB" id="760345at2"/>
<dbReference type="EMBL" id="NBWU01000007">
    <property type="protein sequence ID" value="PCE62862.1"/>
    <property type="molecule type" value="Genomic_DNA"/>
</dbReference>
<keyword evidence="4" id="KW-1185">Reference proteome</keyword>
<dbReference type="PANTHER" id="PTHR31793">
    <property type="entry name" value="4-HYDROXYBENZOYL-COA THIOESTERASE FAMILY MEMBER"/>
    <property type="match status" value="1"/>
</dbReference>
<evidence type="ECO:0000313" key="4">
    <source>
        <dbReference type="Proteomes" id="UP000219559"/>
    </source>
</evidence>
<evidence type="ECO:0000256" key="2">
    <source>
        <dbReference type="ARBA" id="ARBA00022801"/>
    </source>
</evidence>
<comment type="similarity">
    <text evidence="1">Belongs to the 4-hydroxybenzoyl-CoA thioesterase family.</text>
</comment>
<protein>
    <submittedName>
        <fullName evidence="3">Thioesterase</fullName>
    </submittedName>
</protein>
<name>A0A2A4G544_9FLAO</name>
<evidence type="ECO:0000313" key="3">
    <source>
        <dbReference type="EMBL" id="PCE62862.1"/>
    </source>
</evidence>
<proteinExistence type="inferred from homology"/>